<dbReference type="InterPro" id="IPR012924">
    <property type="entry name" value="TfuA_core"/>
</dbReference>
<dbReference type="Pfam" id="PF07812">
    <property type="entry name" value="TfuA"/>
    <property type="match status" value="1"/>
</dbReference>
<reference evidence="2" key="1">
    <citation type="journal article" date="2014" name="Int. J. Syst. Evol. Microbiol.">
        <title>Complete genome sequence of Corynebacterium casei LMG S-19264T (=DSM 44701T), isolated from a smear-ripened cheese.</title>
        <authorList>
            <consortium name="US DOE Joint Genome Institute (JGI-PGF)"/>
            <person name="Walter F."/>
            <person name="Albersmeier A."/>
            <person name="Kalinowski J."/>
            <person name="Ruckert C."/>
        </authorList>
    </citation>
    <scope>NUCLEOTIDE SEQUENCE</scope>
    <source>
        <strain evidence="2">CGMCC 1.15725</strain>
    </source>
</reference>
<name>A0A8J2YNL5_9PROT</name>
<reference evidence="2" key="2">
    <citation type="submission" date="2020-09" db="EMBL/GenBank/DDBJ databases">
        <authorList>
            <person name="Sun Q."/>
            <person name="Zhou Y."/>
        </authorList>
    </citation>
    <scope>NUCLEOTIDE SEQUENCE</scope>
    <source>
        <strain evidence="2">CGMCC 1.15725</strain>
    </source>
</reference>
<protein>
    <recommendedName>
        <fullName evidence="1">TfuA-like core domain-containing protein</fullName>
    </recommendedName>
</protein>
<evidence type="ECO:0000313" key="3">
    <source>
        <dbReference type="Proteomes" id="UP000646365"/>
    </source>
</evidence>
<dbReference type="Proteomes" id="UP000646365">
    <property type="component" value="Unassembled WGS sequence"/>
</dbReference>
<sequence length="372" mass="40393">MTTLVFLGPTLHVADAARILPATYLPPAAQGDVYRAVRAHQPKVVALIDGQFLTSAAVWHRELLWAMDQGVRVYGAASMGALRAAELHVYGMAGVGRIFAAYRDGRFAPYDDPFEDDDEVAVIHGPAELGSQPLSDAMVDLRASLATATAEGVIEFEARDALVAAMKSLHFPERSFGRLIEAAAEVIGRSQAADLGEWLAVRPVSQKRQDAIALLERLAMPASPAPPIPFRFERALVWERFVLSAAALSAEERAVLKRLGEDKAAWEHAATLARARLARLGAAEDGDVAVNGDALARELDRLRETFGLNPRARLDQWRRDNGLSGHGLAALLEREALIAEGPEPPGFEQALLDVLRMTGGYERLSTEGRDLR</sequence>
<dbReference type="EMBL" id="BMJQ01000001">
    <property type="protein sequence ID" value="GGE98719.1"/>
    <property type="molecule type" value="Genomic_DNA"/>
</dbReference>
<proteinExistence type="predicted"/>
<keyword evidence="3" id="KW-1185">Reference proteome</keyword>
<gene>
    <name evidence="2" type="ORF">GCM10011611_00280</name>
</gene>
<evidence type="ECO:0000313" key="2">
    <source>
        <dbReference type="EMBL" id="GGE98719.1"/>
    </source>
</evidence>
<evidence type="ECO:0000259" key="1">
    <source>
        <dbReference type="Pfam" id="PF07812"/>
    </source>
</evidence>
<dbReference type="AlphaFoldDB" id="A0A8J2YNL5"/>
<comment type="caution">
    <text evidence="2">The sequence shown here is derived from an EMBL/GenBank/DDBJ whole genome shotgun (WGS) entry which is preliminary data.</text>
</comment>
<organism evidence="2 3">
    <name type="scientific">Aliidongia dinghuensis</name>
    <dbReference type="NCBI Taxonomy" id="1867774"/>
    <lineage>
        <taxon>Bacteria</taxon>
        <taxon>Pseudomonadati</taxon>
        <taxon>Pseudomonadota</taxon>
        <taxon>Alphaproteobacteria</taxon>
        <taxon>Rhodospirillales</taxon>
        <taxon>Dongiaceae</taxon>
        <taxon>Aliidongia</taxon>
    </lineage>
</organism>
<feature type="domain" description="TfuA-like core" evidence="1">
    <location>
        <begin position="49"/>
        <end position="175"/>
    </location>
</feature>
<dbReference type="RefSeq" id="WP_189041185.1">
    <property type="nucleotide sequence ID" value="NZ_BMJQ01000001.1"/>
</dbReference>
<accession>A0A8J2YNL5</accession>